<name>A0A9D9DXM1_9FIRM</name>
<keyword evidence="1" id="KW-1133">Transmembrane helix</keyword>
<dbReference type="EMBL" id="JADIMX010000162">
    <property type="protein sequence ID" value="MBO8435303.1"/>
    <property type="molecule type" value="Genomic_DNA"/>
</dbReference>
<evidence type="ECO:0000313" key="3">
    <source>
        <dbReference type="EMBL" id="MBO8435303.1"/>
    </source>
</evidence>
<accession>A0A9D9DXM1</accession>
<dbReference type="SMART" id="SM00267">
    <property type="entry name" value="GGDEF"/>
    <property type="match status" value="1"/>
</dbReference>
<dbReference type="PANTHER" id="PTHR46663:SF2">
    <property type="entry name" value="GGDEF DOMAIN-CONTAINING PROTEIN"/>
    <property type="match status" value="1"/>
</dbReference>
<evidence type="ECO:0000256" key="1">
    <source>
        <dbReference type="SAM" id="Phobius"/>
    </source>
</evidence>
<sequence length="666" mass="76612">MRKLLGKYILLIMVIFNIFFITLFSAFIYEMRINEEKDALETVVNQVESIVGVNSERDKGANTLFVDDYVNRAKAIAKLIDVGTNNNPTNDELREYAKEIEVADIFFVDKYGSIVASSDNISVGLNFYSDTRLNEFIPVIESKEPDAYYVQKENAYSMLGGKKMIYIGVKLFGTTDGMVQIAVYPDKLDNYIREFNVSSLMKNMPTRDNLIIFVADLNTGELKGATNISEESSYTISEENLNILKSYNKDVGRIEVKGVKNLVYPKEFNDYLIVGISELESIVNSIFLQTVFFGILALCMITIVICSIYKLLSKFIISDMERLVESLELFLKGSLNVKFDVKNRTELYQMAEGLNRLVKNYDSRAERISGIVSAMGNRFGIYEYNYSINHLFFSDNLPDMFEISKEEFERAILNFYLDEDGNLRKGIDRVTGIIETYSGRKIKVERMQSEGVYYALLRDVSAEIKEKEKVSQEMRRIINLAEKDSLTGIYNREKSTELINEFLDKQNDKGVLLLFDLDNFKRVNDEKGHPEGDRLLKQFSSIIENYFREEDVKARLGGDEFIVFIPNKINKDVLERKLSEFLEVCRKDMNSLYKEQNLSVSIGVAYIDINTKSYTDLYKSADSAMYKAKRLGKGRYYINEPYANCMETDCNSCKKDCSRKNSKKED</sequence>
<keyword evidence="1" id="KW-0472">Membrane</keyword>
<dbReference type="Gene3D" id="3.30.70.270">
    <property type="match status" value="1"/>
</dbReference>
<dbReference type="CDD" id="cd18773">
    <property type="entry name" value="PDC1_HK_sensor"/>
    <property type="match status" value="1"/>
</dbReference>
<dbReference type="NCBIfam" id="TIGR00254">
    <property type="entry name" value="GGDEF"/>
    <property type="match status" value="1"/>
</dbReference>
<dbReference type="SUPFAM" id="SSF55073">
    <property type="entry name" value="Nucleotide cyclase"/>
    <property type="match status" value="1"/>
</dbReference>
<proteinExistence type="predicted"/>
<keyword evidence="1" id="KW-0812">Transmembrane</keyword>
<dbReference type="InterPro" id="IPR029787">
    <property type="entry name" value="Nucleotide_cyclase"/>
</dbReference>
<dbReference type="CDD" id="cd01949">
    <property type="entry name" value="GGDEF"/>
    <property type="match status" value="1"/>
</dbReference>
<dbReference type="Pfam" id="PF00990">
    <property type="entry name" value="GGDEF"/>
    <property type="match status" value="1"/>
</dbReference>
<dbReference type="PROSITE" id="PS50887">
    <property type="entry name" value="GGDEF"/>
    <property type="match status" value="1"/>
</dbReference>
<evidence type="ECO:0000259" key="2">
    <source>
        <dbReference type="PROSITE" id="PS50887"/>
    </source>
</evidence>
<evidence type="ECO:0000313" key="4">
    <source>
        <dbReference type="Proteomes" id="UP000823611"/>
    </source>
</evidence>
<dbReference type="AlphaFoldDB" id="A0A9D9DXM1"/>
<comment type="caution">
    <text evidence="3">The sequence shown here is derived from an EMBL/GenBank/DDBJ whole genome shotgun (WGS) entry which is preliminary data.</text>
</comment>
<reference evidence="3" key="2">
    <citation type="journal article" date="2021" name="PeerJ">
        <title>Extensive microbial diversity within the chicken gut microbiome revealed by metagenomics and culture.</title>
        <authorList>
            <person name="Gilroy R."/>
            <person name="Ravi A."/>
            <person name="Getino M."/>
            <person name="Pursley I."/>
            <person name="Horton D.L."/>
            <person name="Alikhan N.F."/>
            <person name="Baker D."/>
            <person name="Gharbi K."/>
            <person name="Hall N."/>
            <person name="Watson M."/>
            <person name="Adriaenssens E.M."/>
            <person name="Foster-Nyarko E."/>
            <person name="Jarju S."/>
            <person name="Secka A."/>
            <person name="Antonio M."/>
            <person name="Oren A."/>
            <person name="Chaudhuri R.R."/>
            <person name="La Ragione R."/>
            <person name="Hildebrand F."/>
            <person name="Pallen M.J."/>
        </authorList>
    </citation>
    <scope>NUCLEOTIDE SEQUENCE</scope>
    <source>
        <strain evidence="3">F6-4510</strain>
    </source>
</reference>
<gene>
    <name evidence="3" type="ORF">IAC55_08300</name>
</gene>
<feature type="domain" description="GGDEF" evidence="2">
    <location>
        <begin position="508"/>
        <end position="641"/>
    </location>
</feature>
<dbReference type="Gene3D" id="6.10.340.10">
    <property type="match status" value="1"/>
</dbReference>
<dbReference type="InterPro" id="IPR043128">
    <property type="entry name" value="Rev_trsase/Diguanyl_cyclase"/>
</dbReference>
<feature type="transmembrane region" description="Helical" evidence="1">
    <location>
        <begin position="286"/>
        <end position="312"/>
    </location>
</feature>
<dbReference type="InterPro" id="IPR052163">
    <property type="entry name" value="DGC-Regulatory_Protein"/>
</dbReference>
<dbReference type="InterPro" id="IPR000160">
    <property type="entry name" value="GGDEF_dom"/>
</dbReference>
<protein>
    <submittedName>
        <fullName evidence="3">GGDEF domain-containing protein</fullName>
    </submittedName>
</protein>
<feature type="transmembrane region" description="Helical" evidence="1">
    <location>
        <begin position="9"/>
        <end position="29"/>
    </location>
</feature>
<reference evidence="3" key="1">
    <citation type="submission" date="2020-10" db="EMBL/GenBank/DDBJ databases">
        <authorList>
            <person name="Gilroy R."/>
        </authorList>
    </citation>
    <scope>NUCLEOTIDE SEQUENCE</scope>
    <source>
        <strain evidence="3">F6-4510</strain>
    </source>
</reference>
<dbReference type="PANTHER" id="PTHR46663">
    <property type="entry name" value="DIGUANYLATE CYCLASE DGCT-RELATED"/>
    <property type="match status" value="1"/>
</dbReference>
<dbReference type="Proteomes" id="UP000823611">
    <property type="component" value="Unassembled WGS sequence"/>
</dbReference>
<organism evidence="3 4">
    <name type="scientific">Candidatus Fimicola merdigallinarum</name>
    <dbReference type="NCBI Taxonomy" id="2840819"/>
    <lineage>
        <taxon>Bacteria</taxon>
        <taxon>Bacillati</taxon>
        <taxon>Bacillota</taxon>
        <taxon>Clostridia</taxon>
        <taxon>Lachnospirales</taxon>
        <taxon>Lachnospiraceae</taxon>
        <taxon>Lachnospiraceae incertae sedis</taxon>
        <taxon>Candidatus Fimicola</taxon>
    </lineage>
</organism>